<gene>
    <name evidence="2" type="ORF">SD70_26480</name>
</gene>
<feature type="transmembrane region" description="Helical" evidence="1">
    <location>
        <begin position="142"/>
        <end position="159"/>
    </location>
</feature>
<dbReference type="Proteomes" id="UP000031967">
    <property type="component" value="Unassembled WGS sequence"/>
</dbReference>
<feature type="transmembrane region" description="Helical" evidence="1">
    <location>
        <begin position="211"/>
        <end position="244"/>
    </location>
</feature>
<keyword evidence="1" id="KW-1133">Transmembrane helix</keyword>
<accession>A0ABR5ACV0</accession>
<keyword evidence="3" id="KW-1185">Reference proteome</keyword>
<feature type="transmembrane region" description="Helical" evidence="1">
    <location>
        <begin position="166"/>
        <end position="184"/>
    </location>
</feature>
<proteinExistence type="predicted"/>
<evidence type="ECO:0000313" key="3">
    <source>
        <dbReference type="Proteomes" id="UP000031967"/>
    </source>
</evidence>
<evidence type="ECO:0000313" key="2">
    <source>
        <dbReference type="EMBL" id="KIL38410.1"/>
    </source>
</evidence>
<organism evidence="2 3">
    <name type="scientific">Gordoniibacillus kamchatkensis</name>
    <dbReference type="NCBI Taxonomy" id="1590651"/>
    <lineage>
        <taxon>Bacteria</taxon>
        <taxon>Bacillati</taxon>
        <taxon>Bacillota</taxon>
        <taxon>Bacilli</taxon>
        <taxon>Bacillales</taxon>
        <taxon>Paenibacillaceae</taxon>
        <taxon>Gordoniibacillus</taxon>
    </lineage>
</organism>
<reference evidence="2 3" key="1">
    <citation type="submission" date="2014-12" db="EMBL/GenBank/DDBJ databases">
        <title>Draft genome sequence of Paenibacillus kamchatkensis strain B-2647.</title>
        <authorList>
            <person name="Karlyshev A.V."/>
            <person name="Kudryashova E.B."/>
        </authorList>
    </citation>
    <scope>NUCLEOTIDE SEQUENCE [LARGE SCALE GENOMIC DNA]</scope>
    <source>
        <strain evidence="2 3">VKM B-2647</strain>
    </source>
</reference>
<comment type="caution">
    <text evidence="2">The sequence shown here is derived from an EMBL/GenBank/DDBJ whole genome shotgun (WGS) entry which is preliminary data.</text>
</comment>
<feature type="transmembrane region" description="Helical" evidence="1">
    <location>
        <begin position="96"/>
        <end position="122"/>
    </location>
</feature>
<protein>
    <submittedName>
        <fullName evidence="2">Uncharacterized protein</fullName>
    </submittedName>
</protein>
<evidence type="ECO:0000256" key="1">
    <source>
        <dbReference type="SAM" id="Phobius"/>
    </source>
</evidence>
<keyword evidence="1" id="KW-0812">Transmembrane</keyword>
<sequence>MGVLRDDHLSPLPYNLRGARKYLRRRAHRLRVSMSRSDLRWLHTDRMRLLGFTAKRNGGNAHESNQQMFFPEHRNGAPIDPKVIHSERRNNMNIQLLQWGLFSFMLGLLLSLPLAAVHYGAFPQWTKLFTNPRKLKSAHLDFFTQAFAAAFVYVLELAVKTRFPEYVVIPLVFGIICNPLILLIEATPLNRSGFGAIVYKLLRATSPASLLFAWFFIAWSVLPAYMLIMLVGFALLGLLLILNYKRLHNYRCKQRNRI</sequence>
<name>A0ABR5ACV0_9BACL</name>
<keyword evidence="1" id="KW-0472">Membrane</keyword>
<dbReference type="EMBL" id="JXAK01000062">
    <property type="protein sequence ID" value="KIL38410.1"/>
    <property type="molecule type" value="Genomic_DNA"/>
</dbReference>